<dbReference type="RefSeq" id="XP_018137273.1">
    <property type="nucleotide sequence ID" value="XM_018288647.1"/>
</dbReference>
<dbReference type="InterPro" id="IPR023296">
    <property type="entry name" value="Glyco_hydro_beta-prop_sf"/>
</dbReference>
<gene>
    <name evidence="1" type="ORF">VFPPC_10249</name>
</gene>
<dbReference type="GO" id="GO:0016787">
    <property type="term" value="F:hydrolase activity"/>
    <property type="evidence" value="ECO:0007669"/>
    <property type="project" value="UniProtKB-KW"/>
</dbReference>
<protein>
    <submittedName>
        <fullName evidence="1">Glycosyl hydrolases family 43 domain-containing protein</fullName>
    </submittedName>
</protein>
<dbReference type="Proteomes" id="UP000078397">
    <property type="component" value="Unassembled WGS sequence"/>
</dbReference>
<dbReference type="SUPFAM" id="SSF75005">
    <property type="entry name" value="Arabinanase/levansucrase/invertase"/>
    <property type="match status" value="2"/>
</dbReference>
<keyword evidence="1" id="KW-0378">Hydrolase</keyword>
<dbReference type="KEGG" id="pchm:VFPPC_10249"/>
<evidence type="ECO:0000313" key="2">
    <source>
        <dbReference type="Proteomes" id="UP000078397"/>
    </source>
</evidence>
<dbReference type="AlphaFoldDB" id="A0A179F1B6"/>
<evidence type="ECO:0000313" key="1">
    <source>
        <dbReference type="EMBL" id="OAQ59218.1"/>
    </source>
</evidence>
<organism evidence="1 2">
    <name type="scientific">Pochonia chlamydosporia 170</name>
    <dbReference type="NCBI Taxonomy" id="1380566"/>
    <lineage>
        <taxon>Eukaryota</taxon>
        <taxon>Fungi</taxon>
        <taxon>Dikarya</taxon>
        <taxon>Ascomycota</taxon>
        <taxon>Pezizomycotina</taxon>
        <taxon>Sordariomycetes</taxon>
        <taxon>Hypocreomycetidae</taxon>
        <taxon>Hypocreales</taxon>
        <taxon>Clavicipitaceae</taxon>
        <taxon>Pochonia</taxon>
    </lineage>
</organism>
<proteinExistence type="predicted"/>
<dbReference type="GeneID" id="28852641"/>
<name>A0A179F1B6_METCM</name>
<dbReference type="OrthoDB" id="6130531at2759"/>
<dbReference type="Gene3D" id="2.115.10.20">
    <property type="entry name" value="Glycosyl hydrolase domain, family 43"/>
    <property type="match status" value="1"/>
</dbReference>
<dbReference type="STRING" id="1380566.A0A179F1B6"/>
<dbReference type="EMBL" id="LSBJ02000010">
    <property type="protein sequence ID" value="OAQ59218.1"/>
    <property type="molecule type" value="Genomic_DNA"/>
</dbReference>
<keyword evidence="2" id="KW-1185">Reference proteome</keyword>
<dbReference type="CDD" id="cd08994">
    <property type="entry name" value="GH43_62_32_68_117_130-like"/>
    <property type="match status" value="1"/>
</dbReference>
<sequence length="299" mass="32959">MFFSLFANHCPLKSWMPFSTIAHATSRTGPAGPYESPVQVVGTFAHNPTVIWSPADKEYLMYHIGCPQPAPDVCGPTKFTCGAPDGQSGITVRSSRDLATWTNRGMVFNGTYDKTVWDRTATNPSAWPLYSSKNKTHAILLAYRGNSLNATNFSSGNIAVSSHGFEGPYTRIQKNSLMPVRFEDPFLWQDKRGNYHMLVHAQQDGNGGTPGVKQTGRHAYARDYHGPWTYGNRTLAYGALVNFTDGTSINYGRRERPQLLFSEDGNMVPLFMTNGVQEKGTNMSYTIVSPIGDAGAKLQ</sequence>
<reference evidence="1 2" key="1">
    <citation type="journal article" date="2016" name="PLoS Pathog.">
        <title>Biosynthesis of antibiotic leucinostatins in bio-control fungus Purpureocillium lilacinum and their inhibition on phytophthora revealed by genome mining.</title>
        <authorList>
            <person name="Wang G."/>
            <person name="Liu Z."/>
            <person name="Lin R."/>
            <person name="Li E."/>
            <person name="Mao Z."/>
            <person name="Ling J."/>
            <person name="Yang Y."/>
            <person name="Yin W.B."/>
            <person name="Xie B."/>
        </authorList>
    </citation>
    <scope>NUCLEOTIDE SEQUENCE [LARGE SCALE GENOMIC DNA]</scope>
    <source>
        <strain evidence="1">170</strain>
    </source>
</reference>
<comment type="caution">
    <text evidence="1">The sequence shown here is derived from an EMBL/GenBank/DDBJ whole genome shotgun (WGS) entry which is preliminary data.</text>
</comment>
<accession>A0A179F1B6</accession>